<reference evidence="1" key="2">
    <citation type="journal article" date="2015" name="Data Brief">
        <title>Shoot transcriptome of the giant reed, Arundo donax.</title>
        <authorList>
            <person name="Barrero R.A."/>
            <person name="Guerrero F.D."/>
            <person name="Moolhuijzen P."/>
            <person name="Goolsby J.A."/>
            <person name="Tidwell J."/>
            <person name="Bellgard S.E."/>
            <person name="Bellgard M.I."/>
        </authorList>
    </citation>
    <scope>NUCLEOTIDE SEQUENCE</scope>
    <source>
        <tissue evidence="1">Shoot tissue taken approximately 20 cm above the soil surface</tissue>
    </source>
</reference>
<name>A0A0A9DK37_ARUDO</name>
<protein>
    <submittedName>
        <fullName evidence="1">Uncharacterized protein</fullName>
    </submittedName>
</protein>
<dbReference type="AlphaFoldDB" id="A0A0A9DK37"/>
<sequence length="126" mass="14130">MSRVDQEPHIFALRPCLRTSMRGSFASPILSSLASKGPTLHVHTRFLYFHRARRPLQHLRPLSIRDAFRRAPMSELKHSIAGFILCSSATWTLLSAASRTEFSAVPALQSCSNSYSVLSLCVQFLQ</sequence>
<dbReference type="EMBL" id="GBRH01213793">
    <property type="protein sequence ID" value="JAD84102.1"/>
    <property type="molecule type" value="Transcribed_RNA"/>
</dbReference>
<evidence type="ECO:0000313" key="1">
    <source>
        <dbReference type="EMBL" id="JAD84102.1"/>
    </source>
</evidence>
<accession>A0A0A9DK37</accession>
<reference evidence="1" key="1">
    <citation type="submission" date="2014-09" db="EMBL/GenBank/DDBJ databases">
        <authorList>
            <person name="Magalhaes I.L.F."/>
            <person name="Oliveira U."/>
            <person name="Santos F.R."/>
            <person name="Vidigal T.H.D.A."/>
            <person name="Brescovit A.D."/>
            <person name="Santos A.J."/>
        </authorList>
    </citation>
    <scope>NUCLEOTIDE SEQUENCE</scope>
    <source>
        <tissue evidence="1">Shoot tissue taken approximately 20 cm above the soil surface</tissue>
    </source>
</reference>
<proteinExistence type="predicted"/>
<organism evidence="1">
    <name type="scientific">Arundo donax</name>
    <name type="common">Giant reed</name>
    <name type="synonym">Donax arundinaceus</name>
    <dbReference type="NCBI Taxonomy" id="35708"/>
    <lineage>
        <taxon>Eukaryota</taxon>
        <taxon>Viridiplantae</taxon>
        <taxon>Streptophyta</taxon>
        <taxon>Embryophyta</taxon>
        <taxon>Tracheophyta</taxon>
        <taxon>Spermatophyta</taxon>
        <taxon>Magnoliopsida</taxon>
        <taxon>Liliopsida</taxon>
        <taxon>Poales</taxon>
        <taxon>Poaceae</taxon>
        <taxon>PACMAD clade</taxon>
        <taxon>Arundinoideae</taxon>
        <taxon>Arundineae</taxon>
        <taxon>Arundo</taxon>
    </lineage>
</organism>